<dbReference type="AlphaFoldDB" id="A0A1D3L1N1"/>
<sequence>MISLTKLSVGENAVIEEIKGGINFKKRLESLNLREGKSIRKVSSAPFHGPVVIEVGGCKIAIGQGMASKIMVEAIHEDTLNG</sequence>
<gene>
    <name evidence="3" type="ORF">MCBB_0784</name>
</gene>
<evidence type="ECO:0000259" key="2">
    <source>
        <dbReference type="SMART" id="SM00899"/>
    </source>
</evidence>
<dbReference type="GeneID" id="30411636"/>
<dbReference type="InterPro" id="IPR053184">
    <property type="entry name" value="FeoA-like"/>
</dbReference>
<evidence type="ECO:0000313" key="4">
    <source>
        <dbReference type="Proteomes" id="UP000094707"/>
    </source>
</evidence>
<evidence type="ECO:0000313" key="3">
    <source>
        <dbReference type="EMBL" id="SCG85350.1"/>
    </source>
</evidence>
<dbReference type="GO" id="GO:0046914">
    <property type="term" value="F:transition metal ion binding"/>
    <property type="evidence" value="ECO:0007669"/>
    <property type="project" value="InterPro"/>
</dbReference>
<proteinExistence type="predicted"/>
<accession>A0A1D3L1N1</accession>
<dbReference type="InterPro" id="IPR007167">
    <property type="entry name" value="Fe-transptr_FeoA-like"/>
</dbReference>
<keyword evidence="4" id="KW-1185">Reference proteome</keyword>
<dbReference type="InterPro" id="IPR038157">
    <property type="entry name" value="FeoA_core_dom"/>
</dbReference>
<organism evidence="3 4">
    <name type="scientific">Methanobacterium congolense</name>
    <dbReference type="NCBI Taxonomy" id="118062"/>
    <lineage>
        <taxon>Archaea</taxon>
        <taxon>Methanobacteriati</taxon>
        <taxon>Methanobacteriota</taxon>
        <taxon>Methanomada group</taxon>
        <taxon>Methanobacteria</taxon>
        <taxon>Methanobacteriales</taxon>
        <taxon>Methanobacteriaceae</taxon>
        <taxon>Methanobacterium</taxon>
    </lineage>
</organism>
<dbReference type="KEGG" id="mcub:MCBB_0784"/>
<dbReference type="PANTHER" id="PTHR43151">
    <property type="entry name" value="FEOA FAMILY PROTEIN"/>
    <property type="match status" value="1"/>
</dbReference>
<feature type="domain" description="Ferrous iron transporter FeoA-like" evidence="2">
    <location>
        <begin position="2"/>
        <end position="74"/>
    </location>
</feature>
<dbReference type="Proteomes" id="UP000094707">
    <property type="component" value="Chromosome I"/>
</dbReference>
<dbReference type="Pfam" id="PF04023">
    <property type="entry name" value="FeoA"/>
    <property type="match status" value="1"/>
</dbReference>
<evidence type="ECO:0000256" key="1">
    <source>
        <dbReference type="ARBA" id="ARBA00023004"/>
    </source>
</evidence>
<protein>
    <submittedName>
        <fullName evidence="3">FeoA family protein</fullName>
    </submittedName>
</protein>
<keyword evidence="1" id="KW-0408">Iron</keyword>
<dbReference type="InterPro" id="IPR008988">
    <property type="entry name" value="Transcriptional_repressor_C"/>
</dbReference>
<dbReference type="OrthoDB" id="105333at2157"/>
<dbReference type="SMART" id="SM00899">
    <property type="entry name" value="FeoA"/>
    <property type="match status" value="1"/>
</dbReference>
<name>A0A1D3L1N1_9EURY</name>
<dbReference type="SUPFAM" id="SSF50037">
    <property type="entry name" value="C-terminal domain of transcriptional repressors"/>
    <property type="match status" value="1"/>
</dbReference>
<reference evidence="3 4" key="1">
    <citation type="submission" date="2016-08" db="EMBL/GenBank/DDBJ databases">
        <authorList>
            <person name="Seilhamer J.J."/>
        </authorList>
    </citation>
    <scope>NUCLEOTIDE SEQUENCE [LARGE SCALE GENOMIC DNA]</scope>
    <source>
        <strain evidence="3">Buetzberg</strain>
    </source>
</reference>
<dbReference type="RefSeq" id="WP_084789752.1">
    <property type="nucleotide sequence ID" value="NZ_LT607756.1"/>
</dbReference>
<dbReference type="STRING" id="118062.MCBB_0784"/>
<dbReference type="PANTHER" id="PTHR43151:SF1">
    <property type="entry name" value="SSR2333 PROTEIN"/>
    <property type="match status" value="1"/>
</dbReference>
<dbReference type="Gene3D" id="2.30.30.90">
    <property type="match status" value="1"/>
</dbReference>
<dbReference type="EMBL" id="LT607756">
    <property type="protein sequence ID" value="SCG85350.1"/>
    <property type="molecule type" value="Genomic_DNA"/>
</dbReference>